<dbReference type="Pfam" id="PF00024">
    <property type="entry name" value="PAN_1"/>
    <property type="match status" value="1"/>
</dbReference>
<gene>
    <name evidence="2" type="ORF">PMAYCL1PPCAC_24668</name>
</gene>
<accession>A0AAN5D0V1</accession>
<proteinExistence type="predicted"/>
<evidence type="ECO:0000259" key="1">
    <source>
        <dbReference type="PROSITE" id="PS50948"/>
    </source>
</evidence>
<dbReference type="SUPFAM" id="SSF57414">
    <property type="entry name" value="Hairpin loop containing domain-like"/>
    <property type="match status" value="1"/>
</dbReference>
<sequence>TFLRFPQMIMSADAMTVFLPSTSLSSCLDYCLDHRPESGEEHVCKSLEFYPDNKECIINLDNRHSE</sequence>
<protein>
    <recommendedName>
        <fullName evidence="1">Apple domain-containing protein</fullName>
    </recommendedName>
</protein>
<keyword evidence="3" id="KW-1185">Reference proteome</keyword>
<evidence type="ECO:0000313" key="2">
    <source>
        <dbReference type="EMBL" id="GMR54473.1"/>
    </source>
</evidence>
<feature type="non-terminal residue" evidence="2">
    <location>
        <position position="1"/>
    </location>
</feature>
<dbReference type="AlphaFoldDB" id="A0AAN5D0V1"/>
<dbReference type="InterPro" id="IPR003609">
    <property type="entry name" value="Pan_app"/>
</dbReference>
<evidence type="ECO:0000313" key="3">
    <source>
        <dbReference type="Proteomes" id="UP001328107"/>
    </source>
</evidence>
<dbReference type="Gene3D" id="3.50.4.10">
    <property type="entry name" value="Hepatocyte Growth Factor"/>
    <property type="match status" value="1"/>
</dbReference>
<dbReference type="EMBL" id="BTRK01000005">
    <property type="protein sequence ID" value="GMR54473.1"/>
    <property type="molecule type" value="Genomic_DNA"/>
</dbReference>
<feature type="non-terminal residue" evidence="2">
    <location>
        <position position="66"/>
    </location>
</feature>
<dbReference type="PROSITE" id="PS50948">
    <property type="entry name" value="PAN"/>
    <property type="match status" value="1"/>
</dbReference>
<organism evidence="2 3">
    <name type="scientific">Pristionchus mayeri</name>
    <dbReference type="NCBI Taxonomy" id="1317129"/>
    <lineage>
        <taxon>Eukaryota</taxon>
        <taxon>Metazoa</taxon>
        <taxon>Ecdysozoa</taxon>
        <taxon>Nematoda</taxon>
        <taxon>Chromadorea</taxon>
        <taxon>Rhabditida</taxon>
        <taxon>Rhabditina</taxon>
        <taxon>Diplogasteromorpha</taxon>
        <taxon>Diplogasteroidea</taxon>
        <taxon>Neodiplogasteridae</taxon>
        <taxon>Pristionchus</taxon>
    </lineage>
</organism>
<reference evidence="3" key="1">
    <citation type="submission" date="2022-10" db="EMBL/GenBank/DDBJ databases">
        <title>Genome assembly of Pristionchus species.</title>
        <authorList>
            <person name="Yoshida K."/>
            <person name="Sommer R.J."/>
        </authorList>
    </citation>
    <scope>NUCLEOTIDE SEQUENCE [LARGE SCALE GENOMIC DNA]</scope>
    <source>
        <strain evidence="3">RS5460</strain>
    </source>
</reference>
<dbReference type="Proteomes" id="UP001328107">
    <property type="component" value="Unassembled WGS sequence"/>
</dbReference>
<comment type="caution">
    <text evidence="2">The sequence shown here is derived from an EMBL/GenBank/DDBJ whole genome shotgun (WGS) entry which is preliminary data.</text>
</comment>
<feature type="domain" description="Apple" evidence="1">
    <location>
        <begin position="1"/>
        <end position="66"/>
    </location>
</feature>
<name>A0AAN5D0V1_9BILA</name>